<evidence type="ECO:0000256" key="3">
    <source>
        <dbReference type="ARBA" id="ARBA00022989"/>
    </source>
</evidence>
<comment type="similarity">
    <text evidence="8">Belongs to the G-protein coupled receptor 1 family.</text>
</comment>
<evidence type="ECO:0000313" key="11">
    <source>
        <dbReference type="EMBL" id="KAG9464072.1"/>
    </source>
</evidence>
<feature type="transmembrane region" description="Helical" evidence="9">
    <location>
        <begin position="107"/>
        <end position="126"/>
    </location>
</feature>
<evidence type="ECO:0000256" key="5">
    <source>
        <dbReference type="ARBA" id="ARBA00023136"/>
    </source>
</evidence>
<feature type="domain" description="G-protein coupled receptors family 1 profile" evidence="10">
    <location>
        <begin position="49"/>
        <end position="305"/>
    </location>
</feature>
<dbReference type="InterPro" id="IPR000276">
    <property type="entry name" value="GPCR_Rhodpsn"/>
</dbReference>
<dbReference type="GO" id="GO:0009897">
    <property type="term" value="C:external side of plasma membrane"/>
    <property type="evidence" value="ECO:0007669"/>
    <property type="project" value="TreeGrafter"/>
</dbReference>
<dbReference type="InterPro" id="IPR017452">
    <property type="entry name" value="GPCR_Rhodpsn_7TM"/>
</dbReference>
<feature type="transmembrane region" description="Helical" evidence="9">
    <location>
        <begin position="147"/>
        <end position="168"/>
    </location>
</feature>
<evidence type="ECO:0000256" key="9">
    <source>
        <dbReference type="SAM" id="Phobius"/>
    </source>
</evidence>
<keyword evidence="2 8" id="KW-0812">Transmembrane</keyword>
<evidence type="ECO:0000256" key="2">
    <source>
        <dbReference type="ARBA" id="ARBA00022692"/>
    </source>
</evidence>
<proteinExistence type="inferred from homology"/>
<comment type="subcellular location">
    <subcellularLocation>
        <location evidence="1">Membrane</location>
        <topology evidence="1">Multi-pass membrane protein</topology>
    </subcellularLocation>
</comment>
<dbReference type="Proteomes" id="UP000770717">
    <property type="component" value="Unassembled WGS sequence"/>
</dbReference>
<feature type="transmembrane region" description="Helical" evidence="9">
    <location>
        <begin position="69"/>
        <end position="87"/>
    </location>
</feature>
<dbReference type="PANTHER" id="PTHR10489:SF954">
    <property type="entry name" value="G PROTEIN-COUPLED RECEPTOR 25"/>
    <property type="match status" value="1"/>
</dbReference>
<dbReference type="EMBL" id="WNTK01005157">
    <property type="protein sequence ID" value="KAG9464072.1"/>
    <property type="molecule type" value="Genomic_DNA"/>
</dbReference>
<evidence type="ECO:0000313" key="12">
    <source>
        <dbReference type="Proteomes" id="UP000770717"/>
    </source>
</evidence>
<dbReference type="PROSITE" id="PS00237">
    <property type="entry name" value="G_PROTEIN_RECEP_F1_1"/>
    <property type="match status" value="1"/>
</dbReference>
<dbReference type="PRINTS" id="PR00237">
    <property type="entry name" value="GPCRRHODOPSN"/>
</dbReference>
<organism evidence="11 12">
    <name type="scientific">Eleutherodactylus coqui</name>
    <name type="common">Puerto Rican coqui</name>
    <dbReference type="NCBI Taxonomy" id="57060"/>
    <lineage>
        <taxon>Eukaryota</taxon>
        <taxon>Metazoa</taxon>
        <taxon>Chordata</taxon>
        <taxon>Craniata</taxon>
        <taxon>Vertebrata</taxon>
        <taxon>Euteleostomi</taxon>
        <taxon>Amphibia</taxon>
        <taxon>Batrachia</taxon>
        <taxon>Anura</taxon>
        <taxon>Neobatrachia</taxon>
        <taxon>Hyloidea</taxon>
        <taxon>Eleutherodactylidae</taxon>
        <taxon>Eleutherodactylinae</taxon>
        <taxon>Eleutherodactylus</taxon>
        <taxon>Eleutherodactylus</taxon>
    </lineage>
</organism>
<feature type="transmembrane region" description="Helical" evidence="9">
    <location>
        <begin position="38"/>
        <end position="57"/>
    </location>
</feature>
<dbReference type="InterPro" id="IPR050119">
    <property type="entry name" value="CCR1-9-like"/>
</dbReference>
<keyword evidence="5 9" id="KW-0472">Membrane</keyword>
<dbReference type="GO" id="GO:0007204">
    <property type="term" value="P:positive regulation of cytosolic calcium ion concentration"/>
    <property type="evidence" value="ECO:0007669"/>
    <property type="project" value="TreeGrafter"/>
</dbReference>
<evidence type="ECO:0000259" key="10">
    <source>
        <dbReference type="PROSITE" id="PS50262"/>
    </source>
</evidence>
<keyword evidence="7 8" id="KW-0807">Transducer</keyword>
<dbReference type="Gene3D" id="1.20.1070.10">
    <property type="entry name" value="Rhodopsin 7-helix transmembrane proteins"/>
    <property type="match status" value="1"/>
</dbReference>
<keyword evidence="6 8" id="KW-0675">Receptor</keyword>
<evidence type="ECO:0000256" key="8">
    <source>
        <dbReference type="RuleBase" id="RU000688"/>
    </source>
</evidence>
<evidence type="ECO:0000256" key="4">
    <source>
        <dbReference type="ARBA" id="ARBA00023040"/>
    </source>
</evidence>
<reference evidence="11" key="1">
    <citation type="thesis" date="2020" institute="ProQuest LLC" country="789 East Eisenhower Parkway, Ann Arbor, MI, USA">
        <title>Comparative Genomics and Chromosome Evolution.</title>
        <authorList>
            <person name="Mudd A.B."/>
        </authorList>
    </citation>
    <scope>NUCLEOTIDE SEQUENCE</scope>
    <source>
        <strain evidence="11">HN-11 Male</strain>
        <tissue evidence="11">Kidney and liver</tissue>
    </source>
</reference>
<evidence type="ECO:0000256" key="1">
    <source>
        <dbReference type="ARBA" id="ARBA00004141"/>
    </source>
</evidence>
<dbReference type="GO" id="GO:0019957">
    <property type="term" value="F:C-C chemokine binding"/>
    <property type="evidence" value="ECO:0007669"/>
    <property type="project" value="TreeGrafter"/>
</dbReference>
<evidence type="ECO:0000256" key="6">
    <source>
        <dbReference type="ARBA" id="ARBA00023170"/>
    </source>
</evidence>
<dbReference type="Pfam" id="PF00001">
    <property type="entry name" value="7tm_1"/>
    <property type="match status" value="1"/>
</dbReference>
<dbReference type="PROSITE" id="PS50262">
    <property type="entry name" value="G_PROTEIN_RECEP_F1_2"/>
    <property type="match status" value="1"/>
</dbReference>
<dbReference type="GO" id="GO:0060326">
    <property type="term" value="P:cell chemotaxis"/>
    <property type="evidence" value="ECO:0007669"/>
    <property type="project" value="TreeGrafter"/>
</dbReference>
<comment type="caution">
    <text evidence="11">The sequence shown here is derived from an EMBL/GenBank/DDBJ whole genome shotgun (WGS) entry which is preliminary data.</text>
</comment>
<feature type="transmembrane region" description="Helical" evidence="9">
    <location>
        <begin position="241"/>
        <end position="260"/>
    </location>
</feature>
<dbReference type="SUPFAM" id="SSF81321">
    <property type="entry name" value="Family A G protein-coupled receptor-like"/>
    <property type="match status" value="1"/>
</dbReference>
<gene>
    <name evidence="11" type="ORF">GDO78_020549</name>
</gene>
<dbReference type="OrthoDB" id="8935849at2759"/>
<keyword evidence="3 9" id="KW-1133">Transmembrane helix</keyword>
<dbReference type="GO" id="GO:0006955">
    <property type="term" value="P:immune response"/>
    <property type="evidence" value="ECO:0007669"/>
    <property type="project" value="TreeGrafter"/>
</dbReference>
<protein>
    <recommendedName>
        <fullName evidence="10">G-protein coupled receptors family 1 profile domain-containing protein</fullName>
    </recommendedName>
</protein>
<sequence>MTTESKEDYYDYGYENGDYVYICETEELLHTRWILPTLYSIFFLVGFLGNVLVIAVVTKRSSRRADTFILNLAVSDLFFVLTLPLWATALAQDEYWSFGVSLCKASSFIIAVTRCASSLMMAVMSVDRYVAVVKGKKMHPLRTRSCSLVACSMIWVVSILIGSPSLVFRHLQVNTSACVDPDKSSSSFILPFKMVVIFFTFVLPFAVVLFCYGNMAKYLWNYFGKQVRTKSSARKPQGGHSWLRIVSCVVGAFCLSWLPFNTLNTVAIIFEKPDTTCSTRKAILQAIRVTSALAFANSCSNPLMYALLDAGFRRRAQLSLPRLFLTCRSLLPIPGWSMPTASMSMKSTSTYTDSD</sequence>
<accession>A0A8J6B4R3</accession>
<dbReference type="GO" id="GO:0016493">
    <property type="term" value="F:C-C chemokine receptor activity"/>
    <property type="evidence" value="ECO:0007669"/>
    <property type="project" value="TreeGrafter"/>
</dbReference>
<dbReference type="PANTHER" id="PTHR10489">
    <property type="entry name" value="CELL ADHESION MOLECULE"/>
    <property type="match status" value="1"/>
</dbReference>
<keyword evidence="4 8" id="KW-0297">G-protein coupled receptor</keyword>
<keyword evidence="12" id="KW-1185">Reference proteome</keyword>
<evidence type="ECO:0000256" key="7">
    <source>
        <dbReference type="ARBA" id="ARBA00023224"/>
    </source>
</evidence>
<dbReference type="AlphaFoldDB" id="A0A8J6B4R3"/>
<dbReference type="GO" id="GO:0019722">
    <property type="term" value="P:calcium-mediated signaling"/>
    <property type="evidence" value="ECO:0007669"/>
    <property type="project" value="TreeGrafter"/>
</dbReference>
<name>A0A8J6B4R3_ELECQ</name>
<feature type="transmembrane region" description="Helical" evidence="9">
    <location>
        <begin position="188"/>
        <end position="220"/>
    </location>
</feature>